<keyword evidence="1" id="KW-0378">Hydrolase</keyword>
<evidence type="ECO:0000313" key="4">
    <source>
        <dbReference type="Proteomes" id="UP000503144"/>
    </source>
</evidence>
<dbReference type="NCBIfam" id="TIGR01488">
    <property type="entry name" value="HAD-SF-IB"/>
    <property type="match status" value="1"/>
</dbReference>
<evidence type="ECO:0000313" key="3">
    <source>
        <dbReference type="Proteomes" id="UP000502421"/>
    </source>
</evidence>
<dbReference type="Pfam" id="PF12710">
    <property type="entry name" value="HAD"/>
    <property type="match status" value="1"/>
</dbReference>
<dbReference type="Proteomes" id="UP000502421">
    <property type="component" value="Chromosome"/>
</dbReference>
<dbReference type="RefSeq" id="WP_168803650.1">
    <property type="nucleotide sequence ID" value="NZ_CP051204.2"/>
</dbReference>
<dbReference type="GO" id="GO:0005737">
    <property type="term" value="C:cytoplasm"/>
    <property type="evidence" value="ECO:0007669"/>
    <property type="project" value="TreeGrafter"/>
</dbReference>
<organism evidence="1 3">
    <name type="scientific">Chitinophaga oryzae</name>
    <dbReference type="NCBI Taxonomy" id="2725414"/>
    <lineage>
        <taxon>Bacteria</taxon>
        <taxon>Pseudomonadati</taxon>
        <taxon>Bacteroidota</taxon>
        <taxon>Chitinophagia</taxon>
        <taxon>Chitinophagales</taxon>
        <taxon>Chitinophagaceae</taxon>
        <taxon>Chitinophaga</taxon>
    </lineage>
</organism>
<reference evidence="3" key="1">
    <citation type="submission" date="2020-04" db="EMBL/GenBank/DDBJ databases">
        <authorList>
            <person name="Kittiwongwattana C."/>
        </authorList>
    </citation>
    <scope>NUCLEOTIDE SEQUENCE [LARGE SCALE GENOMIC DNA]</scope>
    <source>
        <strain evidence="2">1303</strain>
        <strain evidence="3">1310</strain>
    </source>
</reference>
<dbReference type="AlphaFoldDB" id="A0AAE6ZG45"/>
<dbReference type="GO" id="GO:0000287">
    <property type="term" value="F:magnesium ion binding"/>
    <property type="evidence" value="ECO:0007669"/>
    <property type="project" value="TreeGrafter"/>
</dbReference>
<reference evidence="1" key="2">
    <citation type="submission" date="2020-09" db="EMBL/GenBank/DDBJ databases">
        <authorList>
            <person name="Kittiwongwattana C."/>
        </authorList>
    </citation>
    <scope>NUCLEOTIDE SEQUENCE</scope>
    <source>
        <strain evidence="1">1310</strain>
    </source>
</reference>
<protein>
    <submittedName>
        <fullName evidence="1">HAD-IB family hydrolase</fullName>
    </submittedName>
</protein>
<proteinExistence type="predicted"/>
<dbReference type="InterPro" id="IPR023214">
    <property type="entry name" value="HAD_sf"/>
</dbReference>
<sequence length="199" mass="22596">MTGIAFFDFDGTITYRDTLWEIIRFQKGSAALYTGMASLLPGLVRFKLGRQTAQESKEQVLRYFFGGMPEEQFTENCQRFCRERLPALVREAALTAIRKHQQQGRQVVVVTASARDWVAPWCDTLGIGCIASQLEIADGRITGRISGVNCNGQEKVVRIRQQFNLYDYTDIYAYGDTNGDRPMLALAQYPVYKPFRNKG</sequence>
<dbReference type="EMBL" id="CP051204">
    <property type="protein sequence ID" value="QJB37876.1"/>
    <property type="molecule type" value="Genomic_DNA"/>
</dbReference>
<gene>
    <name evidence="2" type="ORF">HF324_08460</name>
    <name evidence="1" type="ORF">HF329_08800</name>
</gene>
<dbReference type="Gene3D" id="1.20.1440.100">
    <property type="entry name" value="SG protein - dephosphorylation function"/>
    <property type="match status" value="1"/>
</dbReference>
<evidence type="ECO:0000313" key="2">
    <source>
        <dbReference type="EMBL" id="QJB37876.1"/>
    </source>
</evidence>
<dbReference type="InterPro" id="IPR036412">
    <property type="entry name" value="HAD-like_sf"/>
</dbReference>
<dbReference type="NCBIfam" id="TIGR01490">
    <property type="entry name" value="HAD-SF-IB-hyp1"/>
    <property type="match status" value="1"/>
</dbReference>
<dbReference type="InterPro" id="IPR006385">
    <property type="entry name" value="HAD_hydro_SerB1"/>
</dbReference>
<dbReference type="SUPFAM" id="SSF56784">
    <property type="entry name" value="HAD-like"/>
    <property type="match status" value="1"/>
</dbReference>
<evidence type="ECO:0000313" key="1">
    <source>
        <dbReference type="EMBL" id="QJB31391.1"/>
    </source>
</evidence>
<dbReference type="Gene3D" id="3.40.50.1000">
    <property type="entry name" value="HAD superfamily/HAD-like"/>
    <property type="match status" value="1"/>
</dbReference>
<dbReference type="Proteomes" id="UP000503144">
    <property type="component" value="Chromosome"/>
</dbReference>
<dbReference type="EMBL" id="CP051205">
    <property type="protein sequence ID" value="QJB31391.1"/>
    <property type="molecule type" value="Genomic_DNA"/>
</dbReference>
<accession>A0AAE6ZG45</accession>
<dbReference type="InterPro" id="IPR050582">
    <property type="entry name" value="HAD-like_SerB"/>
</dbReference>
<dbReference type="PANTHER" id="PTHR43344:SF14">
    <property type="entry name" value="HAD-IB FAMILY HYDROLASE"/>
    <property type="match status" value="1"/>
</dbReference>
<name>A0AAE6ZG45_9BACT</name>
<dbReference type="GO" id="GO:0036424">
    <property type="term" value="F:L-phosphoserine phosphatase activity"/>
    <property type="evidence" value="ECO:0007669"/>
    <property type="project" value="TreeGrafter"/>
</dbReference>
<keyword evidence="4" id="KW-1185">Reference proteome</keyword>
<dbReference type="PANTHER" id="PTHR43344">
    <property type="entry name" value="PHOSPHOSERINE PHOSPHATASE"/>
    <property type="match status" value="1"/>
</dbReference>
<dbReference type="GO" id="GO:0006564">
    <property type="term" value="P:L-serine biosynthetic process"/>
    <property type="evidence" value="ECO:0007669"/>
    <property type="project" value="TreeGrafter"/>
</dbReference>
<dbReference type="KEGG" id="coy:HF329_08800"/>